<dbReference type="SUPFAM" id="SSF55486">
    <property type="entry name" value="Metalloproteases ('zincins'), catalytic domain"/>
    <property type="match status" value="1"/>
</dbReference>
<accession>A0A644XCR3</accession>
<protein>
    <recommendedName>
        <fullName evidence="2">Zinicin-like metallopeptidase</fullName>
    </recommendedName>
</protein>
<proteinExistence type="predicted"/>
<reference evidence="1" key="1">
    <citation type="submission" date="2019-08" db="EMBL/GenBank/DDBJ databases">
        <authorList>
            <person name="Kucharzyk K."/>
            <person name="Murdoch R.W."/>
            <person name="Higgins S."/>
            <person name="Loffler F."/>
        </authorList>
    </citation>
    <scope>NUCLEOTIDE SEQUENCE</scope>
</reference>
<evidence type="ECO:0008006" key="2">
    <source>
        <dbReference type="Google" id="ProtNLM"/>
    </source>
</evidence>
<dbReference type="EMBL" id="VSSQ01002135">
    <property type="protein sequence ID" value="MPM13541.1"/>
    <property type="molecule type" value="Genomic_DNA"/>
</dbReference>
<comment type="caution">
    <text evidence="1">The sequence shown here is derived from an EMBL/GenBank/DDBJ whole genome shotgun (WGS) entry which is preliminary data.</text>
</comment>
<dbReference type="InterPro" id="IPR038555">
    <property type="entry name" value="Zincin_1_sf"/>
</dbReference>
<organism evidence="1">
    <name type="scientific">bioreactor metagenome</name>
    <dbReference type="NCBI Taxonomy" id="1076179"/>
    <lineage>
        <taxon>unclassified sequences</taxon>
        <taxon>metagenomes</taxon>
        <taxon>ecological metagenomes</taxon>
    </lineage>
</organism>
<dbReference type="AlphaFoldDB" id="A0A644XCR3"/>
<evidence type="ECO:0000313" key="1">
    <source>
        <dbReference type="EMBL" id="MPM13541.1"/>
    </source>
</evidence>
<dbReference type="CDD" id="cd12953">
    <property type="entry name" value="MMP_TTHA0227"/>
    <property type="match status" value="1"/>
</dbReference>
<sequence>MLSFDQVGDLLDEICEKFPPAFFAELNGGVCLLPEAKPDPEAGPELYTMGEYCHDSMGRYINIYYGSFAALAGNLNTAELAEELYATLSHEFTHHMESLAGERGLERKDEAFMEEFWSERDG</sequence>
<gene>
    <name evidence="1" type="ORF">SDC9_59898</name>
</gene>
<dbReference type="Gene3D" id="3.30.2010.20">
    <property type="match status" value="1"/>
</dbReference>
<name>A0A644XCR3_9ZZZZ</name>